<dbReference type="EMBL" id="BQXS01012375">
    <property type="protein sequence ID" value="GKT22151.1"/>
    <property type="molecule type" value="Genomic_DNA"/>
</dbReference>
<name>A0ABQ5JY49_9EUKA</name>
<protein>
    <submittedName>
        <fullName evidence="1">Uncharacterized protein</fullName>
    </submittedName>
</protein>
<gene>
    <name evidence="1" type="ORF">ADUPG1_012065</name>
</gene>
<evidence type="ECO:0000313" key="1">
    <source>
        <dbReference type="EMBL" id="GKT22151.1"/>
    </source>
</evidence>
<dbReference type="Proteomes" id="UP001057375">
    <property type="component" value="Unassembled WGS sequence"/>
</dbReference>
<proteinExistence type="predicted"/>
<reference evidence="1" key="1">
    <citation type="submission" date="2022-03" db="EMBL/GenBank/DDBJ databases">
        <title>Draft genome sequence of Aduncisulcus paluster, a free-living microaerophilic Fornicata.</title>
        <authorList>
            <person name="Yuyama I."/>
            <person name="Kume K."/>
            <person name="Tamura T."/>
            <person name="Inagaki Y."/>
            <person name="Hashimoto T."/>
        </authorList>
    </citation>
    <scope>NUCLEOTIDE SEQUENCE</scope>
    <source>
        <strain evidence="1">NY0171</strain>
    </source>
</reference>
<evidence type="ECO:0000313" key="2">
    <source>
        <dbReference type="Proteomes" id="UP001057375"/>
    </source>
</evidence>
<organism evidence="1 2">
    <name type="scientific">Aduncisulcus paluster</name>
    <dbReference type="NCBI Taxonomy" id="2918883"/>
    <lineage>
        <taxon>Eukaryota</taxon>
        <taxon>Metamonada</taxon>
        <taxon>Carpediemonas-like organisms</taxon>
        <taxon>Aduncisulcus</taxon>
    </lineage>
</organism>
<keyword evidence="2" id="KW-1185">Reference proteome</keyword>
<sequence length="343" mass="38113">MPIAIDSIKFLLSKGKISIAKVALEAKLGTCEDHNDYTMTSSVLEAILCEESGEAMVEDEDEELDFDITDKFPPLTESQLDSIISQPFAESIDEILLPTQQKVAKSYISSSFIKHKRTVVPSGIFHEKNTIEQNMRILEITDPITCAKEHPRGPLIPFFLRERLASTFFDCNLSHISLLNVSSHAPAALSYVRIVLWIFFELYIEWAEASDKFHHTKHSSTSSDNGIASNSHGLPKPYSYIAQQMVLLNPDSESVSNPSTSRSGSKSFVKSGYLFHIISSSLEICIGILLECAMVGLCQLDLVLIAISQGLKIDKNDTIQACIRKIYDTLSEEKSAKGQSKLF</sequence>
<comment type="caution">
    <text evidence="1">The sequence shown here is derived from an EMBL/GenBank/DDBJ whole genome shotgun (WGS) entry which is preliminary data.</text>
</comment>
<accession>A0ABQ5JY49</accession>